<feature type="domain" description="DUF6534" evidence="2">
    <location>
        <begin position="182"/>
        <end position="267"/>
    </location>
</feature>
<keyword evidence="4" id="KW-1185">Reference proteome</keyword>
<feature type="transmembrane region" description="Helical" evidence="1">
    <location>
        <begin position="20"/>
        <end position="45"/>
    </location>
</feature>
<evidence type="ECO:0000256" key="1">
    <source>
        <dbReference type="SAM" id="Phobius"/>
    </source>
</evidence>
<keyword evidence="1" id="KW-0812">Transmembrane</keyword>
<dbReference type="Pfam" id="PF20152">
    <property type="entry name" value="DUF6534"/>
    <property type="match status" value="1"/>
</dbReference>
<evidence type="ECO:0000313" key="3">
    <source>
        <dbReference type="EMBL" id="THU98486.1"/>
    </source>
</evidence>
<dbReference type="Proteomes" id="UP000297245">
    <property type="component" value="Unassembled WGS sequence"/>
</dbReference>
<proteinExistence type="predicted"/>
<name>A0A4S8M824_DENBC</name>
<protein>
    <recommendedName>
        <fullName evidence="2">DUF6534 domain-containing protein</fullName>
    </recommendedName>
</protein>
<feature type="transmembrane region" description="Helical" evidence="1">
    <location>
        <begin position="208"/>
        <end position="236"/>
    </location>
</feature>
<feature type="transmembrane region" description="Helical" evidence="1">
    <location>
        <begin position="98"/>
        <end position="118"/>
    </location>
</feature>
<feature type="transmembrane region" description="Helical" evidence="1">
    <location>
        <begin position="130"/>
        <end position="152"/>
    </location>
</feature>
<reference evidence="3 4" key="1">
    <citation type="journal article" date="2019" name="Nat. Ecol. Evol.">
        <title>Megaphylogeny resolves global patterns of mushroom evolution.</title>
        <authorList>
            <person name="Varga T."/>
            <person name="Krizsan K."/>
            <person name="Foldi C."/>
            <person name="Dima B."/>
            <person name="Sanchez-Garcia M."/>
            <person name="Sanchez-Ramirez S."/>
            <person name="Szollosi G.J."/>
            <person name="Szarkandi J.G."/>
            <person name="Papp V."/>
            <person name="Albert L."/>
            <person name="Andreopoulos W."/>
            <person name="Angelini C."/>
            <person name="Antonin V."/>
            <person name="Barry K.W."/>
            <person name="Bougher N.L."/>
            <person name="Buchanan P."/>
            <person name="Buyck B."/>
            <person name="Bense V."/>
            <person name="Catcheside P."/>
            <person name="Chovatia M."/>
            <person name="Cooper J."/>
            <person name="Damon W."/>
            <person name="Desjardin D."/>
            <person name="Finy P."/>
            <person name="Geml J."/>
            <person name="Haridas S."/>
            <person name="Hughes K."/>
            <person name="Justo A."/>
            <person name="Karasinski D."/>
            <person name="Kautmanova I."/>
            <person name="Kiss B."/>
            <person name="Kocsube S."/>
            <person name="Kotiranta H."/>
            <person name="LaButti K.M."/>
            <person name="Lechner B.E."/>
            <person name="Liimatainen K."/>
            <person name="Lipzen A."/>
            <person name="Lukacs Z."/>
            <person name="Mihaltcheva S."/>
            <person name="Morgado L.N."/>
            <person name="Niskanen T."/>
            <person name="Noordeloos M.E."/>
            <person name="Ohm R.A."/>
            <person name="Ortiz-Santana B."/>
            <person name="Ovrebo C."/>
            <person name="Racz N."/>
            <person name="Riley R."/>
            <person name="Savchenko A."/>
            <person name="Shiryaev A."/>
            <person name="Soop K."/>
            <person name="Spirin V."/>
            <person name="Szebenyi C."/>
            <person name="Tomsovsky M."/>
            <person name="Tulloss R.E."/>
            <person name="Uehling J."/>
            <person name="Grigoriev I.V."/>
            <person name="Vagvolgyi C."/>
            <person name="Papp T."/>
            <person name="Martin F.M."/>
            <person name="Miettinen O."/>
            <person name="Hibbett D.S."/>
            <person name="Nagy L.G."/>
        </authorList>
    </citation>
    <scope>NUCLEOTIDE SEQUENCE [LARGE SCALE GENOMIC DNA]</scope>
    <source>
        <strain evidence="3 4">CBS 962.96</strain>
    </source>
</reference>
<dbReference type="EMBL" id="ML179135">
    <property type="protein sequence ID" value="THU98486.1"/>
    <property type="molecule type" value="Genomic_DNA"/>
</dbReference>
<sequence length="349" mass="38749">MSGLPDRPTPLSQTEFEQSYGSAFICMVIGVFLYGISILQSYMYFMKYPGDSIFIKLLVSSLIVLGTIFTTLNCVDVYHFLVLSYTKPQLLIEGDWSLYAPGPLGTAMCFLVQAFFLHVIRQLAKRTLRIILTGVVVPLILAHLTIGIFITIRQFQVWFPVQMTSTPFVYSTMVPLLVLRIVPDTIISVSLCSILLDSRTGLKKTTKLINTLVVYAINRFVLTTMVVFVQLVLILVKPQNEVAIVMDVVTAQLKFNSLLATLNARSHLRRMIDRTTNDSGITNAVAQLRTGSVVQFAVQPQSQSTGSLSSDTQELGDSSIVRIEKPKETYVVSDCSWDTNAPETTGNLV</sequence>
<keyword evidence="1" id="KW-1133">Transmembrane helix</keyword>
<gene>
    <name evidence="3" type="ORF">K435DRAFT_964928</name>
</gene>
<dbReference type="AlphaFoldDB" id="A0A4S8M824"/>
<dbReference type="PANTHER" id="PTHR40465">
    <property type="entry name" value="CHROMOSOME 1, WHOLE GENOME SHOTGUN SEQUENCE"/>
    <property type="match status" value="1"/>
</dbReference>
<feature type="transmembrane region" description="Helical" evidence="1">
    <location>
        <begin position="172"/>
        <end position="196"/>
    </location>
</feature>
<feature type="transmembrane region" description="Helical" evidence="1">
    <location>
        <begin position="57"/>
        <end position="78"/>
    </location>
</feature>
<organism evidence="3 4">
    <name type="scientific">Dendrothele bispora (strain CBS 962.96)</name>
    <dbReference type="NCBI Taxonomy" id="1314807"/>
    <lineage>
        <taxon>Eukaryota</taxon>
        <taxon>Fungi</taxon>
        <taxon>Dikarya</taxon>
        <taxon>Basidiomycota</taxon>
        <taxon>Agaricomycotina</taxon>
        <taxon>Agaricomycetes</taxon>
        <taxon>Agaricomycetidae</taxon>
        <taxon>Agaricales</taxon>
        <taxon>Agaricales incertae sedis</taxon>
        <taxon>Dendrothele</taxon>
    </lineage>
</organism>
<dbReference type="OrthoDB" id="2743740at2759"/>
<evidence type="ECO:0000313" key="4">
    <source>
        <dbReference type="Proteomes" id="UP000297245"/>
    </source>
</evidence>
<keyword evidence="1" id="KW-0472">Membrane</keyword>
<accession>A0A4S8M824</accession>
<evidence type="ECO:0000259" key="2">
    <source>
        <dbReference type="Pfam" id="PF20152"/>
    </source>
</evidence>
<dbReference type="PANTHER" id="PTHR40465:SF1">
    <property type="entry name" value="DUF6534 DOMAIN-CONTAINING PROTEIN"/>
    <property type="match status" value="1"/>
</dbReference>
<dbReference type="InterPro" id="IPR045339">
    <property type="entry name" value="DUF6534"/>
</dbReference>